<dbReference type="SUPFAM" id="SSF55804">
    <property type="entry name" value="Phoshotransferase/anion transport protein"/>
    <property type="match status" value="1"/>
</dbReference>
<evidence type="ECO:0000313" key="12">
    <source>
        <dbReference type="EMBL" id="QKS72568.1"/>
    </source>
</evidence>
<dbReference type="EMBL" id="CP041372">
    <property type="protein sequence ID" value="QKS72568.1"/>
    <property type="molecule type" value="Genomic_DNA"/>
</dbReference>
<keyword evidence="4" id="KW-0597">Phosphoprotein</keyword>
<dbReference type="AlphaFoldDB" id="A0A859FI93"/>
<protein>
    <recommendedName>
        <fullName evidence="9">Ascorbate-specific PTS system EIIA component</fullName>
    </recommendedName>
    <alternativeName>
        <fullName evidence="10">Ascorbate-specific phosphotransferase enzyme IIA component</fullName>
    </alternativeName>
</protein>
<evidence type="ECO:0000256" key="6">
    <source>
        <dbReference type="ARBA" id="ARBA00022683"/>
    </source>
</evidence>
<dbReference type="PANTHER" id="PTHR36203">
    <property type="entry name" value="ASCORBATE-SPECIFIC PTS SYSTEM EIIA COMPONENT"/>
    <property type="match status" value="1"/>
</dbReference>
<dbReference type="InterPro" id="IPR016152">
    <property type="entry name" value="PTrfase/Anion_transptr"/>
</dbReference>
<dbReference type="GO" id="GO:0016301">
    <property type="term" value="F:kinase activity"/>
    <property type="evidence" value="ECO:0007669"/>
    <property type="project" value="UniProtKB-KW"/>
</dbReference>
<keyword evidence="13" id="KW-1185">Reference proteome</keyword>
<keyword evidence="3" id="KW-0963">Cytoplasm</keyword>
<evidence type="ECO:0000256" key="3">
    <source>
        <dbReference type="ARBA" id="ARBA00022490"/>
    </source>
</evidence>
<dbReference type="PROSITE" id="PS00372">
    <property type="entry name" value="PTS_EIIA_TYPE_2_HIS"/>
    <property type="match status" value="1"/>
</dbReference>
<dbReference type="CDD" id="cd00211">
    <property type="entry name" value="PTS_IIA_fru"/>
    <property type="match status" value="1"/>
</dbReference>
<evidence type="ECO:0000256" key="8">
    <source>
        <dbReference type="ARBA" id="ARBA00037387"/>
    </source>
</evidence>
<evidence type="ECO:0000256" key="1">
    <source>
        <dbReference type="ARBA" id="ARBA00004496"/>
    </source>
</evidence>
<dbReference type="Proteomes" id="UP000318138">
    <property type="component" value="Chromosome"/>
</dbReference>
<name>A0A859FI93_9BACI</name>
<keyword evidence="2" id="KW-0813">Transport</keyword>
<reference evidence="13" key="1">
    <citation type="submission" date="2019-07" db="EMBL/GenBank/DDBJ databases">
        <title>Bacillus alkalisoli sp. nov. isolated from saline soil.</title>
        <authorList>
            <person name="Sun J.-Q."/>
            <person name="Xu L."/>
        </authorList>
    </citation>
    <scope>NUCLEOTIDE SEQUENCE [LARGE SCALE GENOMIC DNA]</scope>
    <source>
        <strain evidence="13">M4U3P1</strain>
    </source>
</reference>
<dbReference type="InterPro" id="IPR051351">
    <property type="entry name" value="Ascorbate-PTS_EIIA_comp"/>
</dbReference>
<gene>
    <name evidence="12" type="ORF">FLK61_38790</name>
</gene>
<proteinExistence type="predicted"/>
<dbReference type="PROSITE" id="PS51094">
    <property type="entry name" value="PTS_EIIA_TYPE_2"/>
    <property type="match status" value="1"/>
</dbReference>
<dbReference type="RefSeq" id="WP_176010543.1">
    <property type="nucleotide sequence ID" value="NZ_CP041372.2"/>
</dbReference>
<comment type="function">
    <text evidence="8">The phosphoenolpyruvate-dependent sugar phosphotransferase system (sugar PTS), a major carbohydrate active transport system, catalyzes the phosphorylation of incoming sugar substrates concomitantly with their translocation across the cell membrane. The enzyme II UlaABC PTS system is involved in ascorbate transport.</text>
</comment>
<evidence type="ECO:0000259" key="11">
    <source>
        <dbReference type="PROSITE" id="PS51094"/>
    </source>
</evidence>
<keyword evidence="7" id="KW-0418">Kinase</keyword>
<dbReference type="Pfam" id="PF00359">
    <property type="entry name" value="PTS_EIIA_2"/>
    <property type="match status" value="1"/>
</dbReference>
<evidence type="ECO:0000313" key="13">
    <source>
        <dbReference type="Proteomes" id="UP000318138"/>
    </source>
</evidence>
<comment type="subcellular location">
    <subcellularLocation>
        <location evidence="1">Cytoplasm</location>
    </subcellularLocation>
</comment>
<sequence>MLQDLLKGNIHFKEGIPTWEESIKVAAEPLLTKKHITEDYVRDMIQNVEENGSYIVIAPEIAMPHAQNQGSVLQTGISFLKLEDSVMYPEDKAVKVLFVLAAEDSDGHLDLISDLSSLLIDDDVMEQLKQCTTEEQVLELIESVE</sequence>
<evidence type="ECO:0000256" key="7">
    <source>
        <dbReference type="ARBA" id="ARBA00022777"/>
    </source>
</evidence>
<organism evidence="12 13">
    <name type="scientific">Paenalkalicoccus suaedae</name>
    <dbReference type="NCBI Taxonomy" id="2592382"/>
    <lineage>
        <taxon>Bacteria</taxon>
        <taxon>Bacillati</taxon>
        <taxon>Bacillota</taxon>
        <taxon>Bacilli</taxon>
        <taxon>Bacillales</taxon>
        <taxon>Bacillaceae</taxon>
        <taxon>Paenalkalicoccus</taxon>
    </lineage>
</organism>
<accession>A0A859FI93</accession>
<dbReference type="InterPro" id="IPR002178">
    <property type="entry name" value="PTS_EIIA_type-2_dom"/>
</dbReference>
<dbReference type="GO" id="GO:0009401">
    <property type="term" value="P:phosphoenolpyruvate-dependent sugar phosphotransferase system"/>
    <property type="evidence" value="ECO:0007669"/>
    <property type="project" value="UniProtKB-KW"/>
</dbReference>
<evidence type="ECO:0000256" key="5">
    <source>
        <dbReference type="ARBA" id="ARBA00022679"/>
    </source>
</evidence>
<evidence type="ECO:0000256" key="2">
    <source>
        <dbReference type="ARBA" id="ARBA00022448"/>
    </source>
</evidence>
<dbReference type="GO" id="GO:0005737">
    <property type="term" value="C:cytoplasm"/>
    <property type="evidence" value="ECO:0007669"/>
    <property type="project" value="UniProtKB-SubCell"/>
</dbReference>
<evidence type="ECO:0000256" key="10">
    <source>
        <dbReference type="ARBA" id="ARBA00042072"/>
    </source>
</evidence>
<dbReference type="Gene3D" id="3.40.930.10">
    <property type="entry name" value="Mannitol-specific EII, Chain A"/>
    <property type="match status" value="1"/>
</dbReference>
<keyword evidence="5" id="KW-0808">Transferase</keyword>
<keyword evidence="6" id="KW-0598">Phosphotransferase system</keyword>
<evidence type="ECO:0000256" key="9">
    <source>
        <dbReference type="ARBA" id="ARBA00041175"/>
    </source>
</evidence>
<keyword evidence="12" id="KW-0762">Sugar transport</keyword>
<dbReference type="KEGG" id="psua:FLK61_38790"/>
<evidence type="ECO:0000256" key="4">
    <source>
        <dbReference type="ARBA" id="ARBA00022553"/>
    </source>
</evidence>
<feature type="domain" description="PTS EIIA type-2" evidence="11">
    <location>
        <begin position="3"/>
        <end position="144"/>
    </location>
</feature>
<dbReference type="PANTHER" id="PTHR36203:SF1">
    <property type="entry name" value="ASCORBATE-SPECIFIC PTS SYSTEM EIIA COMPONENT"/>
    <property type="match status" value="1"/>
</dbReference>